<evidence type="ECO:0000313" key="3">
    <source>
        <dbReference type="EMBL" id="MXV14015.1"/>
    </source>
</evidence>
<keyword evidence="4" id="KW-1185">Reference proteome</keyword>
<dbReference type="AlphaFoldDB" id="A0A7K1XSN6"/>
<keyword evidence="2" id="KW-0812">Transmembrane</keyword>
<reference evidence="3 4" key="1">
    <citation type="submission" date="2019-11" db="EMBL/GenBank/DDBJ databases">
        <title>Pedobacter sp. HMF7056 Genome sequencing and assembly.</title>
        <authorList>
            <person name="Kang H."/>
            <person name="Kim H."/>
            <person name="Joh K."/>
        </authorList>
    </citation>
    <scope>NUCLEOTIDE SEQUENCE [LARGE SCALE GENOMIC DNA]</scope>
    <source>
        <strain evidence="3 4">HMF7056</strain>
    </source>
</reference>
<proteinExistence type="predicted"/>
<evidence type="ECO:0000313" key="4">
    <source>
        <dbReference type="Proteomes" id="UP000451233"/>
    </source>
</evidence>
<evidence type="ECO:0000256" key="2">
    <source>
        <dbReference type="SAM" id="Phobius"/>
    </source>
</evidence>
<feature type="transmembrane region" description="Helical" evidence="2">
    <location>
        <begin position="97"/>
        <end position="119"/>
    </location>
</feature>
<organism evidence="3 4">
    <name type="scientific">Hufsiella ginkgonis</name>
    <dbReference type="NCBI Taxonomy" id="2695274"/>
    <lineage>
        <taxon>Bacteria</taxon>
        <taxon>Pseudomonadati</taxon>
        <taxon>Bacteroidota</taxon>
        <taxon>Sphingobacteriia</taxon>
        <taxon>Sphingobacteriales</taxon>
        <taxon>Sphingobacteriaceae</taxon>
        <taxon>Hufsiella</taxon>
    </lineage>
</organism>
<dbReference type="RefSeq" id="WP_160905027.1">
    <property type="nucleotide sequence ID" value="NZ_WVHS01000001.1"/>
</dbReference>
<keyword evidence="2" id="KW-1133">Transmembrane helix</keyword>
<feature type="region of interest" description="Disordered" evidence="1">
    <location>
        <begin position="173"/>
        <end position="201"/>
    </location>
</feature>
<protein>
    <submittedName>
        <fullName evidence="3">Uncharacterized protein</fullName>
    </submittedName>
</protein>
<feature type="compositionally biased region" description="Basic and acidic residues" evidence="1">
    <location>
        <begin position="180"/>
        <end position="190"/>
    </location>
</feature>
<dbReference type="EMBL" id="WVHS01000001">
    <property type="protein sequence ID" value="MXV14015.1"/>
    <property type="molecule type" value="Genomic_DNA"/>
</dbReference>
<evidence type="ECO:0000256" key="1">
    <source>
        <dbReference type="SAM" id="MobiDB-lite"/>
    </source>
</evidence>
<feature type="compositionally biased region" description="Basic residues" evidence="1">
    <location>
        <begin position="191"/>
        <end position="201"/>
    </location>
</feature>
<sequence length="201" mass="23099">MKTNPQQKLDELENVVHQTVVKLTELEGRKIELPEILIPDYTEQFKELKNITTQNNLAYHATQIQAQILELKKQAASLPKVIPVRHHHHIDDKSKGFLISAAIILLVCAISVGVAVAMWKENYQMNENSVKFRMIRQTKPSVAYWADTTYFRDREFMDELTKKLEAEQLATAQAEAAGKQSEEELKASKEKTRKLKDKLVK</sequence>
<accession>A0A7K1XSN6</accession>
<keyword evidence="2" id="KW-0472">Membrane</keyword>
<name>A0A7K1XSN6_9SPHI</name>
<dbReference type="Proteomes" id="UP000451233">
    <property type="component" value="Unassembled WGS sequence"/>
</dbReference>
<gene>
    <name evidence="3" type="ORF">GS398_01790</name>
</gene>
<comment type="caution">
    <text evidence="3">The sequence shown here is derived from an EMBL/GenBank/DDBJ whole genome shotgun (WGS) entry which is preliminary data.</text>
</comment>